<dbReference type="InterPro" id="IPR010998">
    <property type="entry name" value="Integrase_recombinase_N"/>
</dbReference>
<dbReference type="EMBL" id="JARTLD010000003">
    <property type="protein sequence ID" value="MED5015961.1"/>
    <property type="molecule type" value="Genomic_DNA"/>
</dbReference>
<evidence type="ECO:0000256" key="1">
    <source>
        <dbReference type="ARBA" id="ARBA00008857"/>
    </source>
</evidence>
<keyword evidence="3 5" id="KW-0238">DNA-binding</keyword>
<evidence type="ECO:0000313" key="8">
    <source>
        <dbReference type="EMBL" id="MED5015961.1"/>
    </source>
</evidence>
<name>A0ABU6PM82_9BACL</name>
<dbReference type="InterPro" id="IPR050090">
    <property type="entry name" value="Tyrosine_recombinase_XerCD"/>
</dbReference>
<comment type="caution">
    <text evidence="8">The sequence shown here is derived from an EMBL/GenBank/DDBJ whole genome shotgun (WGS) entry which is preliminary data.</text>
</comment>
<dbReference type="PROSITE" id="PS51898">
    <property type="entry name" value="TYR_RECOMBINASE"/>
    <property type="match status" value="1"/>
</dbReference>
<gene>
    <name evidence="8" type="ORF">P9847_01435</name>
</gene>
<dbReference type="InterPro" id="IPR044068">
    <property type="entry name" value="CB"/>
</dbReference>
<comment type="similarity">
    <text evidence="1">Belongs to the 'phage' integrase family.</text>
</comment>
<accession>A0ABU6PM82</accession>
<evidence type="ECO:0000313" key="9">
    <source>
        <dbReference type="Proteomes" id="UP001343257"/>
    </source>
</evidence>
<keyword evidence="9" id="KW-1185">Reference proteome</keyword>
<dbReference type="Proteomes" id="UP001343257">
    <property type="component" value="Unassembled WGS sequence"/>
</dbReference>
<dbReference type="Gene3D" id="1.10.150.130">
    <property type="match status" value="1"/>
</dbReference>
<dbReference type="Pfam" id="PF14659">
    <property type="entry name" value="Phage_int_SAM_3"/>
    <property type="match status" value="1"/>
</dbReference>
<dbReference type="CDD" id="cd01189">
    <property type="entry name" value="INT_ICEBs1_C_like"/>
    <property type="match status" value="1"/>
</dbReference>
<dbReference type="InterPro" id="IPR004107">
    <property type="entry name" value="Integrase_SAM-like_N"/>
</dbReference>
<organism evidence="8 9">
    <name type="scientific">Paenibacillus chibensis</name>
    <dbReference type="NCBI Taxonomy" id="59846"/>
    <lineage>
        <taxon>Bacteria</taxon>
        <taxon>Bacillati</taxon>
        <taxon>Bacillota</taxon>
        <taxon>Bacilli</taxon>
        <taxon>Bacillales</taxon>
        <taxon>Paenibacillaceae</taxon>
        <taxon>Paenibacillus</taxon>
    </lineage>
</organism>
<keyword evidence="2" id="KW-0229">DNA integration</keyword>
<dbReference type="PROSITE" id="PS51900">
    <property type="entry name" value="CB"/>
    <property type="match status" value="1"/>
</dbReference>
<evidence type="ECO:0000256" key="2">
    <source>
        <dbReference type="ARBA" id="ARBA00022908"/>
    </source>
</evidence>
<dbReference type="PANTHER" id="PTHR30349">
    <property type="entry name" value="PHAGE INTEGRASE-RELATED"/>
    <property type="match status" value="1"/>
</dbReference>
<dbReference type="PANTHER" id="PTHR30349:SF64">
    <property type="entry name" value="PROPHAGE INTEGRASE INTD-RELATED"/>
    <property type="match status" value="1"/>
</dbReference>
<evidence type="ECO:0000259" key="7">
    <source>
        <dbReference type="PROSITE" id="PS51900"/>
    </source>
</evidence>
<dbReference type="RefSeq" id="WP_328274801.1">
    <property type="nucleotide sequence ID" value="NZ_JARTLD010000003.1"/>
</dbReference>
<sequence>MPYFRKRGCKCEEGKKCTCGATWSVTVDIGRDPITNRRKQKELSGFKTKADAKIAAAALMTELQQGTFVQEKNVTFKEFVKTWLETYSSTVKVSTVRVREHESGRLMKYFENKKMKDITKKNYQDALNDLQKTDFKKKGLSYNTIAGVHSTGRMIFSKAVELDIIKTDPTQFAKLPRSQKTVEEIEQEEEVAKYLEKEQLAQFLKTAQGQGLDQDYVIFLMLAYSGMRAGELCALRWSDLDMDEHTISITKTYYNPSNRTREYQLLTPKTKTSKRKIDMDPIVFKELRDHRKRQKEVMMEFRTTYHDGDFVIAKTDALNAGYPEFIKTIENRMRRLLKLAGLNEKLTPHSLRHTHTSLLAEAGVGLTEIMERLGHKDDDTTRNVYMHVTKTMKKEASQKFGELMRSL</sequence>
<evidence type="ECO:0000256" key="4">
    <source>
        <dbReference type="ARBA" id="ARBA00023172"/>
    </source>
</evidence>
<dbReference type="Pfam" id="PF00589">
    <property type="entry name" value="Phage_integrase"/>
    <property type="match status" value="1"/>
</dbReference>
<dbReference type="InterPro" id="IPR011010">
    <property type="entry name" value="DNA_brk_join_enz"/>
</dbReference>
<protein>
    <submittedName>
        <fullName evidence="8">Site-specific integrase</fullName>
    </submittedName>
</protein>
<reference evidence="8 9" key="1">
    <citation type="submission" date="2023-03" db="EMBL/GenBank/DDBJ databases">
        <title>Bacillus Genome Sequencing.</title>
        <authorList>
            <person name="Dunlap C."/>
        </authorList>
    </citation>
    <scope>NUCLEOTIDE SEQUENCE [LARGE SCALE GENOMIC DNA]</scope>
    <source>
        <strain evidence="8 9">NRS-52</strain>
    </source>
</reference>
<feature type="domain" description="Core-binding (CB)" evidence="7">
    <location>
        <begin position="74"/>
        <end position="160"/>
    </location>
</feature>
<evidence type="ECO:0000256" key="5">
    <source>
        <dbReference type="PROSITE-ProRule" id="PRU01248"/>
    </source>
</evidence>
<evidence type="ECO:0000256" key="3">
    <source>
        <dbReference type="ARBA" id="ARBA00023125"/>
    </source>
</evidence>
<dbReference type="InterPro" id="IPR013762">
    <property type="entry name" value="Integrase-like_cat_sf"/>
</dbReference>
<dbReference type="SUPFAM" id="SSF56349">
    <property type="entry name" value="DNA breaking-rejoining enzymes"/>
    <property type="match status" value="1"/>
</dbReference>
<dbReference type="InterPro" id="IPR002104">
    <property type="entry name" value="Integrase_catalytic"/>
</dbReference>
<feature type="domain" description="Tyr recombinase" evidence="6">
    <location>
        <begin position="190"/>
        <end position="398"/>
    </location>
</feature>
<keyword evidence="4" id="KW-0233">DNA recombination</keyword>
<dbReference type="Pfam" id="PF14657">
    <property type="entry name" value="Arm-DNA-bind_4"/>
    <property type="match status" value="1"/>
</dbReference>
<dbReference type="Gene3D" id="1.10.443.10">
    <property type="entry name" value="Intergrase catalytic core"/>
    <property type="match status" value="1"/>
</dbReference>
<evidence type="ECO:0000259" key="6">
    <source>
        <dbReference type="PROSITE" id="PS51898"/>
    </source>
</evidence>
<proteinExistence type="inferred from homology"/>
<dbReference type="InterPro" id="IPR028259">
    <property type="entry name" value="AP2-like_int_N"/>
</dbReference>